<dbReference type="GO" id="GO:0005524">
    <property type="term" value="F:ATP binding"/>
    <property type="evidence" value="ECO:0007669"/>
    <property type="project" value="UniProtKB-KW"/>
</dbReference>
<name>A0A1X6NPC2_PORUM</name>
<dbReference type="PROSITE" id="PS01076">
    <property type="entry name" value="ACETATE_KINASE_2"/>
    <property type="match status" value="1"/>
</dbReference>
<dbReference type="PROSITE" id="PS51318">
    <property type="entry name" value="TAT"/>
    <property type="match status" value="1"/>
</dbReference>
<evidence type="ECO:0000256" key="6">
    <source>
        <dbReference type="SAM" id="SignalP"/>
    </source>
</evidence>
<keyword evidence="4" id="KW-0067">ATP-binding</keyword>
<reference evidence="7 8" key="1">
    <citation type="submission" date="2017-03" db="EMBL/GenBank/DDBJ databases">
        <title>WGS assembly of Porphyra umbilicalis.</title>
        <authorList>
            <person name="Brawley S.H."/>
            <person name="Blouin N.A."/>
            <person name="Ficko-Blean E."/>
            <person name="Wheeler G.L."/>
            <person name="Lohr M."/>
            <person name="Goodson H.V."/>
            <person name="Jenkins J.W."/>
            <person name="Blaby-Haas C.E."/>
            <person name="Helliwell K.E."/>
            <person name="Chan C."/>
            <person name="Marriage T."/>
            <person name="Bhattacharya D."/>
            <person name="Klein A.S."/>
            <person name="Badis Y."/>
            <person name="Brodie J."/>
            <person name="Cao Y."/>
            <person name="Collen J."/>
            <person name="Dittami S.M."/>
            <person name="Gachon C.M."/>
            <person name="Green B.R."/>
            <person name="Karpowicz S."/>
            <person name="Kim J.W."/>
            <person name="Kudahl U."/>
            <person name="Lin S."/>
            <person name="Michel G."/>
            <person name="Mittag M."/>
            <person name="Olson B.J."/>
            <person name="Pangilinan J."/>
            <person name="Peng Y."/>
            <person name="Qiu H."/>
            <person name="Shu S."/>
            <person name="Singer J.T."/>
            <person name="Smith A.G."/>
            <person name="Sprecher B.N."/>
            <person name="Wagner V."/>
            <person name="Wang W."/>
            <person name="Wang Z.-Y."/>
            <person name="Yan J."/>
            <person name="Yarish C."/>
            <person name="Zoeuner-Riek S."/>
            <person name="Zhuang Y."/>
            <person name="Zou Y."/>
            <person name="Lindquist E.A."/>
            <person name="Grimwood J."/>
            <person name="Barry K."/>
            <person name="Rokhsar D.S."/>
            <person name="Schmutz J."/>
            <person name="Stiller J.W."/>
            <person name="Grossman A.R."/>
            <person name="Prochnik S.E."/>
        </authorList>
    </citation>
    <scope>NUCLEOTIDE SEQUENCE [LARGE SCALE GENOMIC DNA]</scope>
    <source>
        <strain evidence="7">4086291</strain>
    </source>
</reference>
<keyword evidence="8" id="KW-1185">Reference proteome</keyword>
<evidence type="ECO:0000256" key="5">
    <source>
        <dbReference type="SAM" id="MobiDB-lite"/>
    </source>
</evidence>
<dbReference type="SUPFAM" id="SSF50965">
    <property type="entry name" value="Galactose oxidase, central domain"/>
    <property type="match status" value="1"/>
</dbReference>
<dbReference type="InterPro" id="IPR011043">
    <property type="entry name" value="Gal_Oxase/kelch_b-propeller"/>
</dbReference>
<dbReference type="AlphaFoldDB" id="A0A1X6NPC2"/>
<evidence type="ECO:0000256" key="2">
    <source>
        <dbReference type="ARBA" id="ARBA00022741"/>
    </source>
</evidence>
<dbReference type="Proteomes" id="UP000218209">
    <property type="component" value="Unassembled WGS sequence"/>
</dbReference>
<evidence type="ECO:0000313" key="7">
    <source>
        <dbReference type="EMBL" id="OSX70437.1"/>
    </source>
</evidence>
<protein>
    <submittedName>
        <fullName evidence="7">Uncharacterized protein</fullName>
    </submittedName>
</protein>
<sequence length="584" mass="57548">MAPTGRLPRRRRASGAAATTAAAAAATLLAAALPAAVGGAPARPSATVPWEWAYLGGTLESAAGAAADAAADAAAAAGRSGRPRGGGGADGDAPVSDDVASWATPAGFYALLMPQDNPVATEFRLWNPSEGYWTTVGVANRGGARAGGAMPPPAVAGAATASDAAGVGGGRLWLWGGTRVAPPSRASDGLYEYAPPRATDFDRTGRWTQLAGGGVYPPPAPAACPTDAPAPCATAMADADAGAALAYAPALGSLVLATSHTGDGGAGVRLWRYGLGGAAGTGWSRIVPTGTPPAASAGGPASLTLVARGHTLYLLRRQQDGGGATELWSVPTLYTTVPAWVSMHRGTAAAAAGLLSLPFGTFDDGERFLCAYVPGSMDAAAAAPPAALPPADAAAAAAAVATATARGSRVPGLGAVPPPPPAAGRRRLADVDRWVVLDTATLAARVWEAPGLPHNETAVEAGVVPPPDGLRVLLGGSPLRQTRPTTGGALVRVAAAGEAGRGSLLVGHLGGGASMGACRGGSSASCGRGRRSLRRLGPTGSRRRGGRGGGGEGRAGGVWGVSVVVMGWRCCRWRRGLPVGAAAA</sequence>
<evidence type="ECO:0000313" key="8">
    <source>
        <dbReference type="Proteomes" id="UP000218209"/>
    </source>
</evidence>
<evidence type="ECO:0000256" key="3">
    <source>
        <dbReference type="ARBA" id="ARBA00022777"/>
    </source>
</evidence>
<accession>A0A1X6NPC2</accession>
<dbReference type="GO" id="GO:0016301">
    <property type="term" value="F:kinase activity"/>
    <property type="evidence" value="ECO:0007669"/>
    <property type="project" value="UniProtKB-KW"/>
</dbReference>
<evidence type="ECO:0000256" key="4">
    <source>
        <dbReference type="ARBA" id="ARBA00022840"/>
    </source>
</evidence>
<dbReference type="GO" id="GO:0016774">
    <property type="term" value="F:phosphotransferase activity, carboxyl group as acceptor"/>
    <property type="evidence" value="ECO:0007669"/>
    <property type="project" value="InterPro"/>
</dbReference>
<organism evidence="7 8">
    <name type="scientific">Porphyra umbilicalis</name>
    <name type="common">Purple laver</name>
    <name type="synonym">Red alga</name>
    <dbReference type="NCBI Taxonomy" id="2786"/>
    <lineage>
        <taxon>Eukaryota</taxon>
        <taxon>Rhodophyta</taxon>
        <taxon>Bangiophyceae</taxon>
        <taxon>Bangiales</taxon>
        <taxon>Bangiaceae</taxon>
        <taxon>Porphyra</taxon>
    </lineage>
</organism>
<dbReference type="EMBL" id="KV919258">
    <property type="protein sequence ID" value="OSX70437.1"/>
    <property type="molecule type" value="Genomic_DNA"/>
</dbReference>
<keyword evidence="1" id="KW-0808">Transferase</keyword>
<feature type="region of interest" description="Disordered" evidence="5">
    <location>
        <begin position="520"/>
        <end position="553"/>
    </location>
</feature>
<dbReference type="InterPro" id="IPR023865">
    <property type="entry name" value="Aliphatic_acid_kinase_CS"/>
</dbReference>
<evidence type="ECO:0000256" key="1">
    <source>
        <dbReference type="ARBA" id="ARBA00022679"/>
    </source>
</evidence>
<feature type="signal peptide" evidence="6">
    <location>
        <begin position="1"/>
        <end position="39"/>
    </location>
</feature>
<keyword evidence="6" id="KW-0732">Signal</keyword>
<keyword evidence="3" id="KW-0418">Kinase</keyword>
<gene>
    <name evidence="7" type="ORF">BU14_0759s0006</name>
</gene>
<dbReference type="InterPro" id="IPR006311">
    <property type="entry name" value="TAT_signal"/>
</dbReference>
<feature type="chain" id="PRO_5013276292" evidence="6">
    <location>
        <begin position="40"/>
        <end position="584"/>
    </location>
</feature>
<proteinExistence type="predicted"/>
<keyword evidence="2" id="KW-0547">Nucleotide-binding</keyword>